<dbReference type="SUPFAM" id="SSF49899">
    <property type="entry name" value="Concanavalin A-like lectins/glucanases"/>
    <property type="match status" value="1"/>
</dbReference>
<dbReference type="GO" id="GO:0030246">
    <property type="term" value="F:carbohydrate binding"/>
    <property type="evidence" value="ECO:0007669"/>
    <property type="project" value="UniProtKB-KW"/>
</dbReference>
<dbReference type="InterPro" id="IPR013320">
    <property type="entry name" value="ConA-like_dom_sf"/>
</dbReference>
<evidence type="ECO:0000256" key="1">
    <source>
        <dbReference type="ARBA" id="ARBA00022734"/>
    </source>
</evidence>
<feature type="domain" description="Legume lectin" evidence="2">
    <location>
        <begin position="6"/>
        <end position="57"/>
    </location>
</feature>
<dbReference type="EMBL" id="JN873130">
    <property type="protein sequence ID" value="AER41607.1"/>
    <property type="molecule type" value="Genomic_DNA"/>
</dbReference>
<protein>
    <submittedName>
        <fullName evidence="3">Legume+lectins+beta+domain+containing+protein</fullName>
    </submittedName>
</protein>
<dbReference type="InterPro" id="IPR001220">
    <property type="entry name" value="Legume_lectin_dom"/>
</dbReference>
<reference evidence="3" key="1">
    <citation type="submission" date="2011-10" db="EMBL/GenBank/DDBJ databases">
        <title>Comparative Sequence Analysis Revealed Gene Movement of Ghd7 in the Grass Genomes.</title>
        <authorList>
            <person name="Yang L."/>
            <person name="Li B."/>
            <person name="Sui Y."/>
            <person name="Chen J."/>
            <person name="Shi J."/>
            <person name="Chen M."/>
        </authorList>
    </citation>
    <scope>NUCLEOTIDE SEQUENCE</scope>
</reference>
<sequence>MSDHVGLSAHGMAFVVAASRDFSSALPSGYLGLLNVTSDGDTGNRLLAVELDTMQTTSSATLTTAMLESTSTASTLCAPTLPDTTTTTTTTMAFAT</sequence>
<evidence type="ECO:0000313" key="3">
    <source>
        <dbReference type="EMBL" id="AER41607.1"/>
    </source>
</evidence>
<dbReference type="Pfam" id="PF00139">
    <property type="entry name" value="Lectin_legB"/>
    <property type="match status" value="1"/>
</dbReference>
<name>G8JBC9_ORYGL</name>
<dbReference type="Gene3D" id="2.60.120.200">
    <property type="match status" value="1"/>
</dbReference>
<organism evidence="3">
    <name type="scientific">Oryza glaberrima</name>
    <name type="common">African rice</name>
    <dbReference type="NCBI Taxonomy" id="4538"/>
    <lineage>
        <taxon>Eukaryota</taxon>
        <taxon>Viridiplantae</taxon>
        <taxon>Streptophyta</taxon>
        <taxon>Embryophyta</taxon>
        <taxon>Tracheophyta</taxon>
        <taxon>Spermatophyta</taxon>
        <taxon>Magnoliopsida</taxon>
        <taxon>Liliopsida</taxon>
        <taxon>Poales</taxon>
        <taxon>Poaceae</taxon>
        <taxon>BOP clade</taxon>
        <taxon>Oryzoideae</taxon>
        <taxon>Oryzeae</taxon>
        <taxon>Oryzinae</taxon>
        <taxon>Oryza</taxon>
    </lineage>
</organism>
<evidence type="ECO:0000259" key="2">
    <source>
        <dbReference type="Pfam" id="PF00139"/>
    </source>
</evidence>
<dbReference type="AlphaFoldDB" id="G8JBC9"/>
<accession>G8JBC9</accession>
<keyword evidence="1" id="KW-0430">Lectin</keyword>
<gene>
    <name evidence="3" type="primary">18</name>
</gene>
<proteinExistence type="predicted"/>